<keyword evidence="6" id="KW-0547">Nucleotide-binding</keyword>
<dbReference type="EMBL" id="CM010716">
    <property type="protein sequence ID" value="RZC49331.1"/>
    <property type="molecule type" value="Genomic_DNA"/>
</dbReference>
<evidence type="ECO:0000313" key="15">
    <source>
        <dbReference type="Proteomes" id="UP000316621"/>
    </source>
</evidence>
<evidence type="ECO:0000256" key="5">
    <source>
        <dbReference type="ARBA" id="ARBA00022679"/>
    </source>
</evidence>
<evidence type="ECO:0000256" key="4">
    <source>
        <dbReference type="ARBA" id="ARBA00013061"/>
    </source>
</evidence>
<dbReference type="Proteomes" id="UP000316621">
    <property type="component" value="Chromosome 2"/>
</dbReference>
<dbReference type="InterPro" id="IPR001576">
    <property type="entry name" value="Phosphoglycerate_kinase"/>
</dbReference>
<reference evidence="14 15" key="1">
    <citation type="journal article" date="2018" name="Science">
        <title>The opium poppy genome and morphinan production.</title>
        <authorList>
            <person name="Guo L."/>
            <person name="Winzer T."/>
            <person name="Yang X."/>
            <person name="Li Y."/>
            <person name="Ning Z."/>
            <person name="He Z."/>
            <person name="Teodor R."/>
            <person name="Lu Y."/>
            <person name="Bowser T.A."/>
            <person name="Graham I.A."/>
            <person name="Ye K."/>
        </authorList>
    </citation>
    <scope>NUCLEOTIDE SEQUENCE [LARGE SCALE GENOMIC DNA]</scope>
    <source>
        <strain evidence="15">cv. HN1</strain>
        <tissue evidence="14">Leaves</tissue>
    </source>
</reference>
<keyword evidence="9" id="KW-0460">Magnesium</keyword>
<dbReference type="InterPro" id="IPR036043">
    <property type="entry name" value="Phosphoglycerate_kinase_sf"/>
</dbReference>
<dbReference type="EC" id="2.7.2.3" evidence="4 11"/>
<sequence length="393" mass="42114">MAPNCVGEDVEQMVAAIPDGGVLLLESVRTHRGEVENFTKFSKKLASLADLYVNDAFCTTLAAHASIEGVAKLLKPAVAGLLMKQEFEYLVGAVAHNKKPFAAIVGGSKLSMRKTIEALLDKVDILLLGGTMIFTFWKAQGCRIGSSLVEESMFGPAKSILQMAKKKKVHLVIPLDFLVRRIGPPHDVLNATIALIPNGWRGADVGPASINMFTTTVSDAKTVIWIGSIGAYATDGWPSGTEKIAKCLADLSGKGVTTIVAGGASRGYLQSQGLADKISHISMGGPILPLLEGRLLPGLVALDDYSDDDKGEDSRDKRKKRSAETSASKTPADKKAKLRCLSNLIMSADGNECRRGDVETLHPAQKAGKSDKSKQGEIPKLRWLVFSLKSQKF</sequence>
<dbReference type="GO" id="GO:0006094">
    <property type="term" value="P:gluconeogenesis"/>
    <property type="evidence" value="ECO:0007669"/>
    <property type="project" value="TreeGrafter"/>
</dbReference>
<evidence type="ECO:0000256" key="6">
    <source>
        <dbReference type="ARBA" id="ARBA00022741"/>
    </source>
</evidence>
<dbReference type="GO" id="GO:0006096">
    <property type="term" value="P:glycolytic process"/>
    <property type="evidence" value="ECO:0007669"/>
    <property type="project" value="UniProtKB-KW"/>
</dbReference>
<evidence type="ECO:0000256" key="7">
    <source>
        <dbReference type="ARBA" id="ARBA00022777"/>
    </source>
</evidence>
<feature type="region of interest" description="Disordered" evidence="13">
    <location>
        <begin position="307"/>
        <end position="334"/>
    </location>
</feature>
<dbReference type="Pfam" id="PF00162">
    <property type="entry name" value="PGK"/>
    <property type="match status" value="1"/>
</dbReference>
<evidence type="ECO:0000256" key="1">
    <source>
        <dbReference type="ARBA" id="ARBA00001946"/>
    </source>
</evidence>
<dbReference type="FunFam" id="3.40.50.1260:FF:000031">
    <property type="entry name" value="Phosphoglycerate kinase 1"/>
    <property type="match status" value="1"/>
</dbReference>
<dbReference type="GO" id="GO:0005829">
    <property type="term" value="C:cytosol"/>
    <property type="evidence" value="ECO:0007669"/>
    <property type="project" value="TreeGrafter"/>
</dbReference>
<dbReference type="SUPFAM" id="SSF53748">
    <property type="entry name" value="Phosphoglycerate kinase"/>
    <property type="match status" value="1"/>
</dbReference>
<dbReference type="Gramene" id="RZC49331">
    <property type="protein sequence ID" value="RZC49331"/>
    <property type="gene ID" value="C5167_017757"/>
</dbReference>
<name>A0A4Y7INN2_PAPSO</name>
<dbReference type="STRING" id="3469.A0A4Y7INN2"/>
<evidence type="ECO:0000256" key="11">
    <source>
        <dbReference type="RuleBase" id="RU000532"/>
    </source>
</evidence>
<dbReference type="PRINTS" id="PR00477">
    <property type="entry name" value="PHGLYCKINASE"/>
</dbReference>
<keyword evidence="7 11" id="KW-0418">Kinase</keyword>
<comment type="catalytic activity">
    <reaction evidence="11">
        <text>(2R)-3-phosphoglycerate + ATP = (2R)-3-phospho-glyceroyl phosphate + ADP</text>
        <dbReference type="Rhea" id="RHEA:14801"/>
        <dbReference type="ChEBI" id="CHEBI:30616"/>
        <dbReference type="ChEBI" id="CHEBI:57604"/>
        <dbReference type="ChEBI" id="CHEBI:58272"/>
        <dbReference type="ChEBI" id="CHEBI:456216"/>
        <dbReference type="EC" id="2.7.2.3"/>
    </reaction>
</comment>
<accession>A0A4Y7INN2</accession>
<comment type="pathway">
    <text evidence="2">Carbohydrate degradation; glycolysis; pyruvate from D-glyceraldehyde 3-phosphate: step 2/5.</text>
</comment>
<evidence type="ECO:0000256" key="8">
    <source>
        <dbReference type="ARBA" id="ARBA00022840"/>
    </source>
</evidence>
<dbReference type="PANTHER" id="PTHR11406:SF27">
    <property type="entry name" value="PHOSPHOGLYCERATE KINASE 3, CYTOSOLIC"/>
    <property type="match status" value="1"/>
</dbReference>
<evidence type="ECO:0000256" key="9">
    <source>
        <dbReference type="ARBA" id="ARBA00022842"/>
    </source>
</evidence>
<comment type="subunit">
    <text evidence="12">Monomer.</text>
</comment>
<evidence type="ECO:0000256" key="12">
    <source>
        <dbReference type="RuleBase" id="RU000696"/>
    </source>
</evidence>
<keyword evidence="15" id="KW-1185">Reference proteome</keyword>
<evidence type="ECO:0000256" key="2">
    <source>
        <dbReference type="ARBA" id="ARBA00004838"/>
    </source>
</evidence>
<dbReference type="Gene3D" id="3.40.50.1260">
    <property type="entry name" value="Phosphoglycerate kinase, N-terminal domain"/>
    <property type="match status" value="2"/>
</dbReference>
<dbReference type="GO" id="GO:0043531">
    <property type="term" value="F:ADP binding"/>
    <property type="evidence" value="ECO:0007669"/>
    <property type="project" value="TreeGrafter"/>
</dbReference>
<keyword evidence="8" id="KW-0067">ATP-binding</keyword>
<evidence type="ECO:0000313" key="14">
    <source>
        <dbReference type="EMBL" id="RZC49331.1"/>
    </source>
</evidence>
<proteinExistence type="inferred from homology"/>
<protein>
    <recommendedName>
        <fullName evidence="4 11">Phosphoglycerate kinase</fullName>
        <ecNumber evidence="4 11">2.7.2.3</ecNumber>
    </recommendedName>
</protein>
<comment type="cofactor">
    <cofactor evidence="1">
        <name>Mg(2+)</name>
        <dbReference type="ChEBI" id="CHEBI:18420"/>
    </cofactor>
</comment>
<dbReference type="AlphaFoldDB" id="A0A4Y7INN2"/>
<evidence type="ECO:0000256" key="3">
    <source>
        <dbReference type="ARBA" id="ARBA00008982"/>
    </source>
</evidence>
<dbReference type="PANTHER" id="PTHR11406">
    <property type="entry name" value="PHOSPHOGLYCERATE KINASE"/>
    <property type="match status" value="1"/>
</dbReference>
<keyword evidence="10" id="KW-0324">Glycolysis</keyword>
<comment type="similarity">
    <text evidence="3 11">Belongs to the phosphoglycerate kinase family.</text>
</comment>
<organism evidence="14 15">
    <name type="scientific">Papaver somniferum</name>
    <name type="common">Opium poppy</name>
    <dbReference type="NCBI Taxonomy" id="3469"/>
    <lineage>
        <taxon>Eukaryota</taxon>
        <taxon>Viridiplantae</taxon>
        <taxon>Streptophyta</taxon>
        <taxon>Embryophyta</taxon>
        <taxon>Tracheophyta</taxon>
        <taxon>Spermatophyta</taxon>
        <taxon>Magnoliopsida</taxon>
        <taxon>Ranunculales</taxon>
        <taxon>Papaveraceae</taxon>
        <taxon>Papaveroideae</taxon>
        <taxon>Papaver</taxon>
    </lineage>
</organism>
<keyword evidence="5 11" id="KW-0808">Transferase</keyword>
<dbReference type="GO" id="GO:0004618">
    <property type="term" value="F:phosphoglycerate kinase activity"/>
    <property type="evidence" value="ECO:0007669"/>
    <property type="project" value="UniProtKB-EC"/>
</dbReference>
<dbReference type="InterPro" id="IPR015824">
    <property type="entry name" value="Phosphoglycerate_kinase_N"/>
</dbReference>
<evidence type="ECO:0000256" key="13">
    <source>
        <dbReference type="SAM" id="MobiDB-lite"/>
    </source>
</evidence>
<gene>
    <name evidence="14" type="ORF">C5167_017757</name>
</gene>
<evidence type="ECO:0000256" key="10">
    <source>
        <dbReference type="ARBA" id="ARBA00023152"/>
    </source>
</evidence>
<dbReference type="GO" id="GO:0005524">
    <property type="term" value="F:ATP binding"/>
    <property type="evidence" value="ECO:0007669"/>
    <property type="project" value="UniProtKB-KW"/>
</dbReference>